<dbReference type="AlphaFoldDB" id="A0A6A4WFM2"/>
<sequence length="172" mass="19146">MDFRTSQWAPLAINSVKTVHNPSYKAYKSVSSMKGRAVRATLVLVPLFGLHLMVTIYRPSDGGCVWMEIYYYCDYLLDGLQGAMVALIFCYLNGEVQNLLRRTYGHHLSLHSTAFRTGHRSSSLSGRSQNTMHTMVGLDNTTSATLEHADCPGGAPLLHRPHTGSSEKEERL</sequence>
<feature type="transmembrane region" description="Helical" evidence="5">
    <location>
        <begin position="37"/>
        <end position="57"/>
    </location>
</feature>
<proteinExistence type="predicted"/>
<evidence type="ECO:0000256" key="5">
    <source>
        <dbReference type="SAM" id="Phobius"/>
    </source>
</evidence>
<keyword evidence="7" id="KW-1185">Reference proteome</keyword>
<evidence type="ECO:0000313" key="6">
    <source>
        <dbReference type="EMBL" id="KAF0305525.1"/>
    </source>
</evidence>
<dbReference type="GO" id="GO:0007188">
    <property type="term" value="P:adenylate cyclase-modulating G protein-coupled receptor signaling pathway"/>
    <property type="evidence" value="ECO:0007669"/>
    <property type="project" value="TreeGrafter"/>
</dbReference>
<evidence type="ECO:0000256" key="3">
    <source>
        <dbReference type="ARBA" id="ARBA00022989"/>
    </source>
</evidence>
<dbReference type="InterPro" id="IPR050332">
    <property type="entry name" value="GPCR_2"/>
</dbReference>
<evidence type="ECO:0000256" key="1">
    <source>
        <dbReference type="ARBA" id="ARBA00004141"/>
    </source>
</evidence>
<reference evidence="6 7" key="1">
    <citation type="submission" date="2019-07" db="EMBL/GenBank/DDBJ databases">
        <title>Draft genome assembly of a fouling barnacle, Amphibalanus amphitrite (Darwin, 1854): The first reference genome for Thecostraca.</title>
        <authorList>
            <person name="Kim W."/>
        </authorList>
    </citation>
    <scope>NUCLEOTIDE SEQUENCE [LARGE SCALE GENOMIC DNA]</scope>
    <source>
        <strain evidence="6">SNU_AA5</strain>
        <tissue evidence="6">Soma without cirri and trophi</tissue>
    </source>
</reference>
<keyword evidence="2 5" id="KW-0812">Transmembrane</keyword>
<evidence type="ECO:0000256" key="2">
    <source>
        <dbReference type="ARBA" id="ARBA00022692"/>
    </source>
</evidence>
<accession>A0A6A4WFM2</accession>
<dbReference type="OrthoDB" id="16753at2759"/>
<dbReference type="PRINTS" id="PR00249">
    <property type="entry name" value="GPCRSECRETIN"/>
</dbReference>
<dbReference type="Gene3D" id="1.20.1070.10">
    <property type="entry name" value="Rhodopsin 7-helix transmembrane proteins"/>
    <property type="match status" value="1"/>
</dbReference>
<keyword evidence="4 5" id="KW-0472">Membrane</keyword>
<dbReference type="InterPro" id="IPR000832">
    <property type="entry name" value="GPCR_2_secretin-like"/>
</dbReference>
<keyword evidence="3 5" id="KW-1133">Transmembrane helix</keyword>
<dbReference type="PROSITE" id="PS00650">
    <property type="entry name" value="G_PROTEIN_RECEP_F2_2"/>
    <property type="match status" value="1"/>
</dbReference>
<organism evidence="6 7">
    <name type="scientific">Amphibalanus amphitrite</name>
    <name type="common">Striped barnacle</name>
    <name type="synonym">Balanus amphitrite</name>
    <dbReference type="NCBI Taxonomy" id="1232801"/>
    <lineage>
        <taxon>Eukaryota</taxon>
        <taxon>Metazoa</taxon>
        <taxon>Ecdysozoa</taxon>
        <taxon>Arthropoda</taxon>
        <taxon>Crustacea</taxon>
        <taxon>Multicrustacea</taxon>
        <taxon>Cirripedia</taxon>
        <taxon>Thoracica</taxon>
        <taxon>Thoracicalcarea</taxon>
        <taxon>Balanomorpha</taxon>
        <taxon>Balanoidea</taxon>
        <taxon>Balanidae</taxon>
        <taxon>Amphibalaninae</taxon>
        <taxon>Amphibalanus</taxon>
    </lineage>
</organism>
<gene>
    <name evidence="6" type="primary">calcrl_1</name>
    <name evidence="6" type="ORF">FJT64_022831</name>
</gene>
<dbReference type="PANTHER" id="PTHR45620">
    <property type="entry name" value="PDF RECEPTOR-LIKE PROTEIN-RELATED"/>
    <property type="match status" value="1"/>
</dbReference>
<dbReference type="EMBL" id="VIIS01000746">
    <property type="protein sequence ID" value="KAF0305525.1"/>
    <property type="molecule type" value="Genomic_DNA"/>
</dbReference>
<protein>
    <submittedName>
        <fullName evidence="6">Calcitonin gene-related peptide type 1 receptor</fullName>
    </submittedName>
</protein>
<keyword evidence="6" id="KW-0675">Receptor</keyword>
<dbReference type="PANTHER" id="PTHR45620:SF42">
    <property type="entry name" value="G-PROTEIN COUPLED RECEPTOR SEB-2"/>
    <property type="match status" value="1"/>
</dbReference>
<evidence type="ECO:0000313" key="7">
    <source>
        <dbReference type="Proteomes" id="UP000440578"/>
    </source>
</evidence>
<dbReference type="Pfam" id="PF00002">
    <property type="entry name" value="7tm_2"/>
    <property type="match status" value="1"/>
</dbReference>
<dbReference type="GO" id="GO:0008528">
    <property type="term" value="F:G protein-coupled peptide receptor activity"/>
    <property type="evidence" value="ECO:0007669"/>
    <property type="project" value="TreeGrafter"/>
</dbReference>
<dbReference type="InterPro" id="IPR017983">
    <property type="entry name" value="GPCR_2_secretin-like_CS"/>
</dbReference>
<evidence type="ECO:0000256" key="4">
    <source>
        <dbReference type="ARBA" id="ARBA00023136"/>
    </source>
</evidence>
<feature type="transmembrane region" description="Helical" evidence="5">
    <location>
        <begin position="69"/>
        <end position="92"/>
    </location>
</feature>
<name>A0A6A4WFM2_AMPAM</name>
<dbReference type="GO" id="GO:0005886">
    <property type="term" value="C:plasma membrane"/>
    <property type="evidence" value="ECO:0007669"/>
    <property type="project" value="TreeGrafter"/>
</dbReference>
<dbReference type="Proteomes" id="UP000440578">
    <property type="component" value="Unassembled WGS sequence"/>
</dbReference>
<comment type="subcellular location">
    <subcellularLocation>
        <location evidence="1">Membrane</location>
        <topology evidence="1">Multi-pass membrane protein</topology>
    </subcellularLocation>
</comment>
<comment type="caution">
    <text evidence="6">The sequence shown here is derived from an EMBL/GenBank/DDBJ whole genome shotgun (WGS) entry which is preliminary data.</text>
</comment>